<protein>
    <submittedName>
        <fullName evidence="1">OLC1v1020246C1</fullName>
    </submittedName>
</protein>
<keyword evidence="2" id="KW-1185">Reference proteome</keyword>
<reference evidence="1" key="1">
    <citation type="submission" date="2023-03" db="EMBL/GenBank/DDBJ databases">
        <authorList>
            <person name="Julca I."/>
        </authorList>
    </citation>
    <scope>NUCLEOTIDE SEQUENCE</scope>
</reference>
<dbReference type="AlphaFoldDB" id="A0AAV1EFY8"/>
<evidence type="ECO:0000313" key="2">
    <source>
        <dbReference type="Proteomes" id="UP001161247"/>
    </source>
</evidence>
<sequence length="114" mass="13135">MFGVTCWMIWNWRNDRVCNGSQIYVQEAVRAAQRRAEEIDRSQLLLKWQKLGRDSEVQVGWKRPPLTWFKANCDGAVCTTTREAAAGGILRDDRGFVVKAFNKSFGHCTVRQQN</sequence>
<proteinExistence type="predicted"/>
<organism evidence="1 2">
    <name type="scientific">Oldenlandia corymbosa var. corymbosa</name>
    <dbReference type="NCBI Taxonomy" id="529605"/>
    <lineage>
        <taxon>Eukaryota</taxon>
        <taxon>Viridiplantae</taxon>
        <taxon>Streptophyta</taxon>
        <taxon>Embryophyta</taxon>
        <taxon>Tracheophyta</taxon>
        <taxon>Spermatophyta</taxon>
        <taxon>Magnoliopsida</taxon>
        <taxon>eudicotyledons</taxon>
        <taxon>Gunneridae</taxon>
        <taxon>Pentapetalae</taxon>
        <taxon>asterids</taxon>
        <taxon>lamiids</taxon>
        <taxon>Gentianales</taxon>
        <taxon>Rubiaceae</taxon>
        <taxon>Rubioideae</taxon>
        <taxon>Spermacoceae</taxon>
        <taxon>Hedyotis-Oldenlandia complex</taxon>
        <taxon>Oldenlandia</taxon>
    </lineage>
</organism>
<evidence type="ECO:0000313" key="1">
    <source>
        <dbReference type="EMBL" id="CAI9118650.1"/>
    </source>
</evidence>
<dbReference type="Proteomes" id="UP001161247">
    <property type="component" value="Chromosome 9"/>
</dbReference>
<dbReference type="EMBL" id="OX459126">
    <property type="protein sequence ID" value="CAI9118650.1"/>
    <property type="molecule type" value="Genomic_DNA"/>
</dbReference>
<dbReference type="PANTHER" id="PTHR47074:SF11">
    <property type="entry name" value="REVERSE TRANSCRIPTASE-LIKE PROTEIN"/>
    <property type="match status" value="1"/>
</dbReference>
<accession>A0AAV1EFY8</accession>
<name>A0AAV1EFY8_OLDCO</name>
<gene>
    <name evidence="1" type="ORF">OLC1_LOCUS24468</name>
</gene>
<dbReference type="InterPro" id="IPR052929">
    <property type="entry name" value="RNase_H-like_EbsB-rel"/>
</dbReference>
<dbReference type="PANTHER" id="PTHR47074">
    <property type="entry name" value="BNAC02G40300D PROTEIN"/>
    <property type="match status" value="1"/>
</dbReference>